<dbReference type="PROSITE" id="PS00518">
    <property type="entry name" value="ZF_RING_1"/>
    <property type="match status" value="1"/>
</dbReference>
<accession>R7S6Z6</accession>
<feature type="region of interest" description="Disordered" evidence="5">
    <location>
        <begin position="347"/>
        <end position="385"/>
    </location>
</feature>
<feature type="region of interest" description="Disordered" evidence="5">
    <location>
        <begin position="397"/>
        <end position="452"/>
    </location>
</feature>
<dbReference type="EMBL" id="JH711798">
    <property type="protein sequence ID" value="EIW51768.1"/>
    <property type="molecule type" value="Genomic_DNA"/>
</dbReference>
<evidence type="ECO:0000256" key="3">
    <source>
        <dbReference type="ARBA" id="ARBA00022833"/>
    </source>
</evidence>
<evidence type="ECO:0000256" key="5">
    <source>
        <dbReference type="SAM" id="MobiDB-lite"/>
    </source>
</evidence>
<keyword evidence="2 4" id="KW-0863">Zinc-finger</keyword>
<evidence type="ECO:0000313" key="8">
    <source>
        <dbReference type="Proteomes" id="UP000054317"/>
    </source>
</evidence>
<feature type="domain" description="RING-type" evidence="6">
    <location>
        <begin position="461"/>
        <end position="500"/>
    </location>
</feature>
<dbReference type="GO" id="GO:0061630">
    <property type="term" value="F:ubiquitin protein ligase activity"/>
    <property type="evidence" value="ECO:0007669"/>
    <property type="project" value="InterPro"/>
</dbReference>
<evidence type="ECO:0000313" key="7">
    <source>
        <dbReference type="EMBL" id="EIW51768.1"/>
    </source>
</evidence>
<evidence type="ECO:0000256" key="1">
    <source>
        <dbReference type="ARBA" id="ARBA00022723"/>
    </source>
</evidence>
<sequence length="512" mass="55230">MPARCFQCKTRVGGWGTGRQHAQIAGHTWQPGYYCEYCEATFSSHELCKSHRKTCPSGAALPLVVAADDTPAPTVSHERRTSIAAIVSCRTCGEHFRYEENLEKHTASVSACRRCNVCIPHATMSLQDHYRVSTTHPIPCPWCDLGFDDFDELAPAVRDAEVQAADAEPSSLSDTTTSSVAPERLGVGPESVVKYVVSTLCGAFSDVGGAPLTTGLGDPAVEEEPDAPAPAIELDYGDTTPAAPEVPSTMTDPEPAVIVQDNIPRLQPPLRSMLPLCSFTRASRPTVAVPRLDDDAVEYDGFTDDADRSSVIAKAALDLISQRYGGTAAERVLRAMQELGGAIAEEQNARDETESLQQAADVQQEVTTPVRAGPTDSCGSPSSAVRRFVETQREALAAEVTRPGTPMLPARPTRAPRRHDLEPREERPQASTSAQATKPPARQKPNHAAKRPAVGTQSWHCRSCAGDPCMRPVATICGHIFCQDCLMRELREHGACPVCQKVFLIRLDVAEG</sequence>
<dbReference type="PROSITE" id="PS50089">
    <property type="entry name" value="ZF_RING_2"/>
    <property type="match status" value="1"/>
</dbReference>
<feature type="region of interest" description="Disordered" evidence="5">
    <location>
        <begin position="162"/>
        <end position="183"/>
    </location>
</feature>
<keyword evidence="1" id="KW-0479">Metal-binding</keyword>
<dbReference type="OrthoDB" id="6105938at2759"/>
<dbReference type="Proteomes" id="UP000054317">
    <property type="component" value="Unassembled WGS sequence"/>
</dbReference>
<dbReference type="InterPro" id="IPR017907">
    <property type="entry name" value="Znf_RING_CS"/>
</dbReference>
<feature type="compositionally biased region" description="Polar residues" evidence="5">
    <location>
        <begin position="170"/>
        <end position="180"/>
    </location>
</feature>
<feature type="compositionally biased region" description="Polar residues" evidence="5">
    <location>
        <begin position="355"/>
        <end position="367"/>
    </location>
</feature>
<dbReference type="Gene3D" id="3.30.40.10">
    <property type="entry name" value="Zinc/RING finger domain, C3HC4 (zinc finger)"/>
    <property type="match status" value="1"/>
</dbReference>
<dbReference type="SUPFAM" id="SSF57850">
    <property type="entry name" value="RING/U-box"/>
    <property type="match status" value="1"/>
</dbReference>
<dbReference type="InterPro" id="IPR049627">
    <property type="entry name" value="SLX8"/>
</dbReference>
<dbReference type="GO" id="GO:0140082">
    <property type="term" value="F:SUMO-ubiquitin ligase activity"/>
    <property type="evidence" value="ECO:0007669"/>
    <property type="project" value="TreeGrafter"/>
</dbReference>
<dbReference type="InterPro" id="IPR001841">
    <property type="entry name" value="Znf_RING"/>
</dbReference>
<dbReference type="KEGG" id="tvs:TRAVEDRAFT_24862"/>
<dbReference type="GO" id="GO:0033768">
    <property type="term" value="C:SUMO-targeted ubiquitin ligase complex"/>
    <property type="evidence" value="ECO:0007669"/>
    <property type="project" value="TreeGrafter"/>
</dbReference>
<gene>
    <name evidence="7" type="ORF">TRAVEDRAFT_24862</name>
</gene>
<proteinExistence type="predicted"/>
<dbReference type="GeneID" id="19412434"/>
<dbReference type="OMA" id="ARCFQCK"/>
<evidence type="ECO:0000256" key="2">
    <source>
        <dbReference type="ARBA" id="ARBA00022771"/>
    </source>
</evidence>
<evidence type="ECO:0000259" key="6">
    <source>
        <dbReference type="PROSITE" id="PS50089"/>
    </source>
</evidence>
<dbReference type="Pfam" id="PF13923">
    <property type="entry name" value="zf-C3HC4_2"/>
    <property type="match status" value="1"/>
</dbReference>
<keyword evidence="3" id="KW-0862">Zinc</keyword>
<dbReference type="GO" id="GO:0032183">
    <property type="term" value="F:SUMO binding"/>
    <property type="evidence" value="ECO:0007669"/>
    <property type="project" value="TreeGrafter"/>
</dbReference>
<organism evidence="7 8">
    <name type="scientific">Trametes versicolor (strain FP-101664)</name>
    <name type="common">White-rot fungus</name>
    <name type="synonym">Coriolus versicolor</name>
    <dbReference type="NCBI Taxonomy" id="717944"/>
    <lineage>
        <taxon>Eukaryota</taxon>
        <taxon>Fungi</taxon>
        <taxon>Dikarya</taxon>
        <taxon>Basidiomycota</taxon>
        <taxon>Agaricomycotina</taxon>
        <taxon>Agaricomycetes</taxon>
        <taxon>Polyporales</taxon>
        <taxon>Polyporaceae</taxon>
        <taxon>Trametes</taxon>
    </lineage>
</organism>
<dbReference type="PANTHER" id="PTHR47094">
    <property type="entry name" value="ELFLESS, ISOFORM B"/>
    <property type="match status" value="1"/>
</dbReference>
<reference evidence="8" key="1">
    <citation type="journal article" date="2012" name="Science">
        <title>The Paleozoic origin of enzymatic lignin decomposition reconstructed from 31 fungal genomes.</title>
        <authorList>
            <person name="Floudas D."/>
            <person name="Binder M."/>
            <person name="Riley R."/>
            <person name="Barry K."/>
            <person name="Blanchette R.A."/>
            <person name="Henrissat B."/>
            <person name="Martinez A.T."/>
            <person name="Otillar R."/>
            <person name="Spatafora J.W."/>
            <person name="Yadav J.S."/>
            <person name="Aerts A."/>
            <person name="Benoit I."/>
            <person name="Boyd A."/>
            <person name="Carlson A."/>
            <person name="Copeland A."/>
            <person name="Coutinho P.M."/>
            <person name="de Vries R.P."/>
            <person name="Ferreira P."/>
            <person name="Findley K."/>
            <person name="Foster B."/>
            <person name="Gaskell J."/>
            <person name="Glotzer D."/>
            <person name="Gorecki P."/>
            <person name="Heitman J."/>
            <person name="Hesse C."/>
            <person name="Hori C."/>
            <person name="Igarashi K."/>
            <person name="Jurgens J.A."/>
            <person name="Kallen N."/>
            <person name="Kersten P."/>
            <person name="Kohler A."/>
            <person name="Kuees U."/>
            <person name="Kumar T.K.A."/>
            <person name="Kuo A."/>
            <person name="LaButti K."/>
            <person name="Larrondo L.F."/>
            <person name="Lindquist E."/>
            <person name="Ling A."/>
            <person name="Lombard V."/>
            <person name="Lucas S."/>
            <person name="Lundell T."/>
            <person name="Martin R."/>
            <person name="McLaughlin D.J."/>
            <person name="Morgenstern I."/>
            <person name="Morin E."/>
            <person name="Murat C."/>
            <person name="Nagy L.G."/>
            <person name="Nolan M."/>
            <person name="Ohm R.A."/>
            <person name="Patyshakuliyeva A."/>
            <person name="Rokas A."/>
            <person name="Ruiz-Duenas F.J."/>
            <person name="Sabat G."/>
            <person name="Salamov A."/>
            <person name="Samejima M."/>
            <person name="Schmutz J."/>
            <person name="Slot J.C."/>
            <person name="St John F."/>
            <person name="Stenlid J."/>
            <person name="Sun H."/>
            <person name="Sun S."/>
            <person name="Syed K."/>
            <person name="Tsang A."/>
            <person name="Wiebenga A."/>
            <person name="Young D."/>
            <person name="Pisabarro A."/>
            <person name="Eastwood D.C."/>
            <person name="Martin F."/>
            <person name="Cullen D."/>
            <person name="Grigoriev I.V."/>
            <person name="Hibbett D.S."/>
        </authorList>
    </citation>
    <scope>NUCLEOTIDE SEQUENCE [LARGE SCALE GENOMIC DNA]</scope>
    <source>
        <strain evidence="8">FP-101664</strain>
    </source>
</reference>
<feature type="compositionally biased region" description="Basic and acidic residues" evidence="5">
    <location>
        <begin position="418"/>
        <end position="428"/>
    </location>
</feature>
<dbReference type="InterPro" id="IPR013083">
    <property type="entry name" value="Znf_RING/FYVE/PHD"/>
</dbReference>
<dbReference type="PANTHER" id="PTHR47094:SF1">
    <property type="entry name" value="RING-TYPE E3 UBIQUITIN TRANSFERASE"/>
    <property type="match status" value="1"/>
</dbReference>
<dbReference type="AlphaFoldDB" id="R7S6Z6"/>
<dbReference type="GO" id="GO:0008270">
    <property type="term" value="F:zinc ion binding"/>
    <property type="evidence" value="ECO:0007669"/>
    <property type="project" value="UniProtKB-KW"/>
</dbReference>
<dbReference type="RefSeq" id="XP_008045212.1">
    <property type="nucleotide sequence ID" value="XM_008047021.1"/>
</dbReference>
<name>R7S6Z6_TRAVS</name>
<keyword evidence="8" id="KW-1185">Reference proteome</keyword>
<dbReference type="GO" id="GO:0006511">
    <property type="term" value="P:ubiquitin-dependent protein catabolic process"/>
    <property type="evidence" value="ECO:0007669"/>
    <property type="project" value="TreeGrafter"/>
</dbReference>
<evidence type="ECO:0000256" key="4">
    <source>
        <dbReference type="PROSITE-ProRule" id="PRU00175"/>
    </source>
</evidence>
<protein>
    <recommendedName>
        <fullName evidence="6">RING-type domain-containing protein</fullName>
    </recommendedName>
</protein>